<name>A0A7I8D543_9BACL</name>
<keyword evidence="2" id="KW-0805">Transcription regulation</keyword>
<feature type="compositionally biased region" description="Polar residues" evidence="5">
    <location>
        <begin position="109"/>
        <end position="135"/>
    </location>
</feature>
<accession>A0A7I8D543</accession>
<evidence type="ECO:0000256" key="1">
    <source>
        <dbReference type="ARBA" id="ARBA00022491"/>
    </source>
</evidence>
<protein>
    <submittedName>
        <fullName evidence="7">HTH-type transcriptional regulator GlnR</fullName>
    </submittedName>
</protein>
<dbReference type="RefSeq" id="WP_318978578.1">
    <property type="nucleotide sequence ID" value="NZ_AP023366.1"/>
</dbReference>
<dbReference type="PANTHER" id="PTHR30204">
    <property type="entry name" value="REDOX-CYCLING DRUG-SENSING TRANSCRIPTIONAL ACTIVATOR SOXR"/>
    <property type="match status" value="1"/>
</dbReference>
<keyword evidence="3" id="KW-0238">DNA-binding</keyword>
<evidence type="ECO:0000256" key="4">
    <source>
        <dbReference type="ARBA" id="ARBA00023163"/>
    </source>
</evidence>
<feature type="region of interest" description="Disordered" evidence="5">
    <location>
        <begin position="79"/>
        <end position="135"/>
    </location>
</feature>
<proteinExistence type="predicted"/>
<dbReference type="GO" id="GO:0003677">
    <property type="term" value="F:DNA binding"/>
    <property type="evidence" value="ECO:0007669"/>
    <property type="project" value="UniProtKB-KW"/>
</dbReference>
<feature type="domain" description="HTH merR-type" evidence="6">
    <location>
        <begin position="11"/>
        <end position="79"/>
    </location>
</feature>
<dbReference type="PANTHER" id="PTHR30204:SF65">
    <property type="entry name" value="HTH-TYPE TRANSCRIPTIONAL REGULATOR TNRA"/>
    <property type="match status" value="1"/>
</dbReference>
<dbReference type="EMBL" id="AP023366">
    <property type="protein sequence ID" value="BCJ85195.1"/>
    <property type="molecule type" value="Genomic_DNA"/>
</dbReference>
<keyword evidence="8" id="KW-1185">Reference proteome</keyword>
<keyword evidence="4" id="KW-0804">Transcription</keyword>
<dbReference type="Gene3D" id="1.10.1660.10">
    <property type="match status" value="1"/>
</dbReference>
<dbReference type="PROSITE" id="PS50937">
    <property type="entry name" value="HTH_MERR_2"/>
    <property type="match status" value="1"/>
</dbReference>
<evidence type="ECO:0000256" key="3">
    <source>
        <dbReference type="ARBA" id="ARBA00023125"/>
    </source>
</evidence>
<dbReference type="InterPro" id="IPR000551">
    <property type="entry name" value="MerR-type_HTH_dom"/>
</dbReference>
<dbReference type="SMART" id="SM00422">
    <property type="entry name" value="HTH_MERR"/>
    <property type="match status" value="1"/>
</dbReference>
<gene>
    <name evidence="7" type="primary">glnR_1</name>
    <name evidence="7" type="ORF">skT53_01800</name>
</gene>
<dbReference type="AlphaFoldDB" id="A0A7I8D543"/>
<evidence type="ECO:0000259" key="6">
    <source>
        <dbReference type="PROSITE" id="PS50937"/>
    </source>
</evidence>
<evidence type="ECO:0000256" key="2">
    <source>
        <dbReference type="ARBA" id="ARBA00023015"/>
    </source>
</evidence>
<evidence type="ECO:0000313" key="7">
    <source>
        <dbReference type="EMBL" id="BCJ85195.1"/>
    </source>
</evidence>
<dbReference type="InterPro" id="IPR047057">
    <property type="entry name" value="MerR_fam"/>
</dbReference>
<dbReference type="SUPFAM" id="SSF46955">
    <property type="entry name" value="Putative DNA-binding domain"/>
    <property type="match status" value="1"/>
</dbReference>
<evidence type="ECO:0000256" key="5">
    <source>
        <dbReference type="SAM" id="MobiDB-lite"/>
    </source>
</evidence>
<dbReference type="GO" id="GO:0003700">
    <property type="term" value="F:DNA-binding transcription factor activity"/>
    <property type="evidence" value="ECO:0007669"/>
    <property type="project" value="InterPro"/>
</dbReference>
<evidence type="ECO:0000313" key="8">
    <source>
        <dbReference type="Proteomes" id="UP000593802"/>
    </source>
</evidence>
<reference evidence="7 8" key="1">
    <citation type="submission" date="2020-08" db="EMBL/GenBank/DDBJ databases">
        <title>Complete Genome Sequence of Effusibacillus dendaii Strain skT53, Isolated from Farmland soil.</title>
        <authorList>
            <person name="Konishi T."/>
            <person name="Kawasaki H."/>
        </authorList>
    </citation>
    <scope>NUCLEOTIDE SEQUENCE [LARGE SCALE GENOMIC DNA]</scope>
    <source>
        <strain evidence="8">skT53</strain>
    </source>
</reference>
<dbReference type="InterPro" id="IPR009061">
    <property type="entry name" value="DNA-bd_dom_put_sf"/>
</dbReference>
<sequence length="135" mass="15821">MVDPVPRDMAVLTIGIVKQLTGFSLRQIRYYEDLDLIAPYRTQGDQRLYSINDVARLLHIKDLVDQEYPMWQIKQVLKPPSMPEEPKIRPTPSEQELDDGQLLRDIRGSLQTRRNPTSPSMIEGQLSQFFRQKRR</sequence>
<dbReference type="Pfam" id="PF13411">
    <property type="entry name" value="MerR_1"/>
    <property type="match status" value="1"/>
</dbReference>
<organism evidence="7 8">
    <name type="scientific">Effusibacillus dendaii</name>
    <dbReference type="NCBI Taxonomy" id="2743772"/>
    <lineage>
        <taxon>Bacteria</taxon>
        <taxon>Bacillati</taxon>
        <taxon>Bacillota</taxon>
        <taxon>Bacilli</taxon>
        <taxon>Bacillales</taxon>
        <taxon>Alicyclobacillaceae</taxon>
        <taxon>Effusibacillus</taxon>
    </lineage>
</organism>
<dbReference type="KEGG" id="eff:skT53_01800"/>
<keyword evidence="1" id="KW-0678">Repressor</keyword>
<dbReference type="Proteomes" id="UP000593802">
    <property type="component" value="Chromosome"/>
</dbReference>